<accession>A0A6J4QLN1</accession>
<feature type="non-terminal residue" evidence="1">
    <location>
        <position position="38"/>
    </location>
</feature>
<evidence type="ECO:0000313" key="1">
    <source>
        <dbReference type="EMBL" id="CAA9443430.1"/>
    </source>
</evidence>
<gene>
    <name evidence="1" type="ORF">AVDCRST_MAG80-1542</name>
</gene>
<proteinExistence type="predicted"/>
<reference evidence="1" key="1">
    <citation type="submission" date="2020-02" db="EMBL/GenBank/DDBJ databases">
        <authorList>
            <person name="Meier V. D."/>
        </authorList>
    </citation>
    <scope>NUCLEOTIDE SEQUENCE</scope>
    <source>
        <strain evidence="1">AVDCRST_MAG80</strain>
    </source>
</reference>
<protein>
    <submittedName>
        <fullName evidence="1">Uncharacterized protein</fullName>
    </submittedName>
</protein>
<feature type="non-terminal residue" evidence="1">
    <location>
        <position position="1"/>
    </location>
</feature>
<sequence>CAREASRLLSRLASCNARSTAITSHCSSVRSMVSRFDH</sequence>
<organism evidence="1">
    <name type="scientific">uncultured Rubrobacteraceae bacterium</name>
    <dbReference type="NCBI Taxonomy" id="349277"/>
    <lineage>
        <taxon>Bacteria</taxon>
        <taxon>Bacillati</taxon>
        <taxon>Actinomycetota</taxon>
        <taxon>Rubrobacteria</taxon>
        <taxon>Rubrobacterales</taxon>
        <taxon>Rubrobacteraceae</taxon>
        <taxon>environmental samples</taxon>
    </lineage>
</organism>
<name>A0A6J4QLN1_9ACTN</name>
<dbReference type="EMBL" id="CADCVC010000135">
    <property type="protein sequence ID" value="CAA9443430.1"/>
    <property type="molecule type" value="Genomic_DNA"/>
</dbReference>
<dbReference type="AlphaFoldDB" id="A0A6J4QLN1"/>